<evidence type="ECO:0000313" key="2">
    <source>
        <dbReference type="Proteomes" id="UP000242715"/>
    </source>
</evidence>
<protein>
    <submittedName>
        <fullName evidence="1">Uncharacterized protein</fullName>
    </submittedName>
</protein>
<accession>A0A2Z6PBN9</accession>
<dbReference type="AlphaFoldDB" id="A0A2Z6PBN9"/>
<gene>
    <name evidence="1" type="ORF">TSUD_93820</name>
</gene>
<name>A0A2Z6PBN9_TRISU</name>
<proteinExistence type="predicted"/>
<evidence type="ECO:0000313" key="1">
    <source>
        <dbReference type="EMBL" id="GAU46195.1"/>
    </source>
</evidence>
<keyword evidence="2" id="KW-1185">Reference proteome</keyword>
<dbReference type="EMBL" id="DF974184">
    <property type="protein sequence ID" value="GAU46195.1"/>
    <property type="molecule type" value="Genomic_DNA"/>
</dbReference>
<reference evidence="2" key="1">
    <citation type="journal article" date="2017" name="Front. Plant Sci.">
        <title>Climate Clever Clovers: New Paradigm to Reduce the Environmental Footprint of Ruminants by Breeding Low Methanogenic Forages Utilizing Haplotype Variation.</title>
        <authorList>
            <person name="Kaur P."/>
            <person name="Appels R."/>
            <person name="Bayer P.E."/>
            <person name="Keeble-Gagnere G."/>
            <person name="Wang J."/>
            <person name="Hirakawa H."/>
            <person name="Shirasawa K."/>
            <person name="Vercoe P."/>
            <person name="Stefanova K."/>
            <person name="Durmic Z."/>
            <person name="Nichols P."/>
            <person name="Revell C."/>
            <person name="Isobe S.N."/>
            <person name="Edwards D."/>
            <person name="Erskine W."/>
        </authorList>
    </citation>
    <scope>NUCLEOTIDE SEQUENCE [LARGE SCALE GENOMIC DNA]</scope>
    <source>
        <strain evidence="2">cv. Daliak</strain>
    </source>
</reference>
<sequence>MELSDGNESLGLDDFNFNSFKNFWDIIKKELLVMFDQCHSSSKLSANFSSYFVTLIPKGFEVEGSEVSVSHLQYANETLIIGEACAENLWAMTAILRRGIWRPRSSKTSPSRSICSWWHGSFTTLLVCSDVLRLETDGPILGIQLKRRSSSVFVVHTPGYVRWYFQISHPYMISLPPGDPPRSCEMEAFIEEDVEREVPIVSDLANSNSQIRHIFASLLRSRELAEDGWWSDYIHPSFQIFRIKHEFIPTQPF</sequence>
<organism evidence="1 2">
    <name type="scientific">Trifolium subterraneum</name>
    <name type="common">Subterranean clover</name>
    <dbReference type="NCBI Taxonomy" id="3900"/>
    <lineage>
        <taxon>Eukaryota</taxon>
        <taxon>Viridiplantae</taxon>
        <taxon>Streptophyta</taxon>
        <taxon>Embryophyta</taxon>
        <taxon>Tracheophyta</taxon>
        <taxon>Spermatophyta</taxon>
        <taxon>Magnoliopsida</taxon>
        <taxon>eudicotyledons</taxon>
        <taxon>Gunneridae</taxon>
        <taxon>Pentapetalae</taxon>
        <taxon>rosids</taxon>
        <taxon>fabids</taxon>
        <taxon>Fabales</taxon>
        <taxon>Fabaceae</taxon>
        <taxon>Papilionoideae</taxon>
        <taxon>50 kb inversion clade</taxon>
        <taxon>NPAAA clade</taxon>
        <taxon>Hologalegina</taxon>
        <taxon>IRL clade</taxon>
        <taxon>Trifolieae</taxon>
        <taxon>Trifolium</taxon>
    </lineage>
</organism>
<dbReference type="Proteomes" id="UP000242715">
    <property type="component" value="Unassembled WGS sequence"/>
</dbReference>